<dbReference type="RefSeq" id="WP_138650184.1">
    <property type="nucleotide sequence ID" value="NZ_VCKW01000390.1"/>
</dbReference>
<gene>
    <name evidence="3" type="ORF">ETD83_38880</name>
</gene>
<sequence length="226" mass="25111">MGPDVETVLREQIAYYRARAPEYDREYSERSDDMRLLLPVFEELPVVGDVLELACGTGQWTTLLAPRARPLTAIDAAPETIAIARERVAPAKVEFVCADLFDWRPGRRYDTVFFAFWLSHVPPSLAPGFWQNVADALAPDGKAVFIDNGPGEAAIEEVLAGEAVPAVRRRLDDGSEHRVVKVFHEAGQFVRDLREWGWSGDVRPVGPNFIAGTVEPTIGSRVPQTR</sequence>
<keyword evidence="3" id="KW-0489">Methyltransferase</keyword>
<evidence type="ECO:0000313" key="3">
    <source>
        <dbReference type="EMBL" id="TMQ89676.1"/>
    </source>
</evidence>
<keyword evidence="4" id="KW-1185">Reference proteome</keyword>
<evidence type="ECO:0000259" key="2">
    <source>
        <dbReference type="Pfam" id="PF13649"/>
    </source>
</evidence>
<dbReference type="SUPFAM" id="SSF53335">
    <property type="entry name" value="S-adenosyl-L-methionine-dependent methyltransferases"/>
    <property type="match status" value="1"/>
</dbReference>
<dbReference type="AlphaFoldDB" id="A0A5C4J2L4"/>
<dbReference type="OrthoDB" id="3568407at2"/>
<feature type="domain" description="Methyltransferase" evidence="2">
    <location>
        <begin position="50"/>
        <end position="141"/>
    </location>
</feature>
<organism evidence="3 4">
    <name type="scientific">Actinomadura soli</name>
    <dbReference type="NCBI Taxonomy" id="2508997"/>
    <lineage>
        <taxon>Bacteria</taxon>
        <taxon>Bacillati</taxon>
        <taxon>Actinomycetota</taxon>
        <taxon>Actinomycetes</taxon>
        <taxon>Streptosporangiales</taxon>
        <taxon>Thermomonosporaceae</taxon>
        <taxon>Actinomadura</taxon>
    </lineage>
</organism>
<name>A0A5C4J2L4_9ACTN</name>
<accession>A0A5C4J2L4</accession>
<dbReference type="InterPro" id="IPR041698">
    <property type="entry name" value="Methyltransf_25"/>
</dbReference>
<dbReference type="GO" id="GO:0008168">
    <property type="term" value="F:methyltransferase activity"/>
    <property type="evidence" value="ECO:0007669"/>
    <property type="project" value="UniProtKB-KW"/>
</dbReference>
<protein>
    <submittedName>
        <fullName evidence="3">Class I SAM-dependent methyltransferase</fullName>
    </submittedName>
</protein>
<keyword evidence="1 3" id="KW-0808">Transferase</keyword>
<evidence type="ECO:0000256" key="1">
    <source>
        <dbReference type="ARBA" id="ARBA00022679"/>
    </source>
</evidence>
<dbReference type="Pfam" id="PF13649">
    <property type="entry name" value="Methyltransf_25"/>
    <property type="match status" value="1"/>
</dbReference>
<proteinExistence type="predicted"/>
<dbReference type="InterPro" id="IPR029063">
    <property type="entry name" value="SAM-dependent_MTases_sf"/>
</dbReference>
<dbReference type="Gene3D" id="3.40.50.150">
    <property type="entry name" value="Vaccinia Virus protein VP39"/>
    <property type="match status" value="1"/>
</dbReference>
<comment type="caution">
    <text evidence="3">The sequence shown here is derived from an EMBL/GenBank/DDBJ whole genome shotgun (WGS) entry which is preliminary data.</text>
</comment>
<dbReference type="CDD" id="cd02440">
    <property type="entry name" value="AdoMet_MTases"/>
    <property type="match status" value="1"/>
</dbReference>
<dbReference type="EMBL" id="VCKW01000390">
    <property type="protein sequence ID" value="TMQ89676.1"/>
    <property type="molecule type" value="Genomic_DNA"/>
</dbReference>
<dbReference type="GO" id="GO:0032259">
    <property type="term" value="P:methylation"/>
    <property type="evidence" value="ECO:0007669"/>
    <property type="project" value="UniProtKB-KW"/>
</dbReference>
<dbReference type="Proteomes" id="UP000309174">
    <property type="component" value="Unassembled WGS sequence"/>
</dbReference>
<dbReference type="PANTHER" id="PTHR43861">
    <property type="entry name" value="TRANS-ACONITATE 2-METHYLTRANSFERASE-RELATED"/>
    <property type="match status" value="1"/>
</dbReference>
<reference evidence="3 4" key="1">
    <citation type="submission" date="2019-05" db="EMBL/GenBank/DDBJ databases">
        <title>Draft genome sequence of Actinomadura sp. 14C53.</title>
        <authorList>
            <person name="Saricaoglu S."/>
            <person name="Isik K."/>
        </authorList>
    </citation>
    <scope>NUCLEOTIDE SEQUENCE [LARGE SCALE GENOMIC DNA]</scope>
    <source>
        <strain evidence="3 4">14C53</strain>
    </source>
</reference>
<evidence type="ECO:0000313" key="4">
    <source>
        <dbReference type="Proteomes" id="UP000309174"/>
    </source>
</evidence>